<dbReference type="Proteomes" id="UP000636709">
    <property type="component" value="Unassembled WGS sequence"/>
</dbReference>
<dbReference type="EMBL" id="JACEFO010001795">
    <property type="protein sequence ID" value="KAF8702016.1"/>
    <property type="molecule type" value="Genomic_DNA"/>
</dbReference>
<gene>
    <name evidence="3" type="ORF">HU200_033355</name>
</gene>
<organism evidence="3 4">
    <name type="scientific">Digitaria exilis</name>
    <dbReference type="NCBI Taxonomy" id="1010633"/>
    <lineage>
        <taxon>Eukaryota</taxon>
        <taxon>Viridiplantae</taxon>
        <taxon>Streptophyta</taxon>
        <taxon>Embryophyta</taxon>
        <taxon>Tracheophyta</taxon>
        <taxon>Spermatophyta</taxon>
        <taxon>Magnoliopsida</taxon>
        <taxon>Liliopsida</taxon>
        <taxon>Poales</taxon>
        <taxon>Poaceae</taxon>
        <taxon>PACMAD clade</taxon>
        <taxon>Panicoideae</taxon>
        <taxon>Panicodae</taxon>
        <taxon>Paniceae</taxon>
        <taxon>Anthephorinae</taxon>
        <taxon>Digitaria</taxon>
    </lineage>
</organism>
<dbReference type="GO" id="GO:0016747">
    <property type="term" value="F:acyltransferase activity, transferring groups other than amino-acyl groups"/>
    <property type="evidence" value="ECO:0007669"/>
    <property type="project" value="UniProtKB-ARBA"/>
</dbReference>
<protein>
    <submittedName>
        <fullName evidence="3">Uncharacterized protein</fullName>
    </submittedName>
</protein>
<keyword evidence="1" id="KW-0808">Transferase</keyword>
<dbReference type="InterPro" id="IPR051504">
    <property type="entry name" value="Plant_metabolite_acyltrans"/>
</dbReference>
<evidence type="ECO:0000256" key="2">
    <source>
        <dbReference type="ARBA" id="ARBA00023315"/>
    </source>
</evidence>
<dbReference type="Gramene" id="Dexi6B01G0011720.1">
    <property type="protein sequence ID" value="Dexi6B01G0011720.1:cds"/>
    <property type="gene ID" value="Dexi6B01G0011720"/>
</dbReference>
<dbReference type="Pfam" id="PF02458">
    <property type="entry name" value="Transferase"/>
    <property type="match status" value="1"/>
</dbReference>
<dbReference type="OrthoDB" id="694216at2759"/>
<dbReference type="PROSITE" id="PS51257">
    <property type="entry name" value="PROKAR_LIPOPROTEIN"/>
    <property type="match status" value="1"/>
</dbReference>
<keyword evidence="2" id="KW-0012">Acyltransferase</keyword>
<reference evidence="3" key="1">
    <citation type="submission" date="2020-07" db="EMBL/GenBank/DDBJ databases">
        <title>Genome sequence and genetic diversity analysis of an under-domesticated orphan crop, white fonio (Digitaria exilis).</title>
        <authorList>
            <person name="Bennetzen J.L."/>
            <person name="Chen S."/>
            <person name="Ma X."/>
            <person name="Wang X."/>
            <person name="Yssel A.E.J."/>
            <person name="Chaluvadi S.R."/>
            <person name="Johnson M."/>
            <person name="Gangashetty P."/>
            <person name="Hamidou F."/>
            <person name="Sanogo M.D."/>
            <person name="Zwaenepoel A."/>
            <person name="Wallace J."/>
            <person name="Van De Peer Y."/>
            <person name="Van Deynze A."/>
        </authorList>
    </citation>
    <scope>NUCLEOTIDE SEQUENCE</scope>
    <source>
        <tissue evidence="3">Leaves</tissue>
    </source>
</reference>
<dbReference type="Gene3D" id="3.30.559.10">
    <property type="entry name" value="Chloramphenicol acetyltransferase-like domain"/>
    <property type="match status" value="1"/>
</dbReference>
<name>A0A835ERK0_9POAL</name>
<keyword evidence="4" id="KW-1185">Reference proteome</keyword>
<evidence type="ECO:0000313" key="4">
    <source>
        <dbReference type="Proteomes" id="UP000636709"/>
    </source>
</evidence>
<dbReference type="InterPro" id="IPR023213">
    <property type="entry name" value="CAT-like_dom_sf"/>
</dbReference>
<dbReference type="AlphaFoldDB" id="A0A835ERK0"/>
<accession>A0A835ERK0</accession>
<evidence type="ECO:0000313" key="3">
    <source>
        <dbReference type="EMBL" id="KAF8702016.1"/>
    </source>
</evidence>
<proteinExistence type="predicted"/>
<comment type="caution">
    <text evidence="3">The sequence shown here is derived from an EMBL/GenBank/DDBJ whole genome shotgun (WGS) entry which is preliminary data.</text>
</comment>
<sequence>MAPKDALAGGGAGGLLSACAAAIDKAVRGIGTDSMGAWTDQLREVAGAMSMLSVAGSPRFRVYEMDMGFGRPEKVDIVSVARTGAMAVAESWHGDGGVEVGVPLPPDYMERFRKCFADGIAGQHARRAEMID</sequence>
<dbReference type="PANTHER" id="PTHR31625">
    <property type="match status" value="1"/>
</dbReference>
<evidence type="ECO:0000256" key="1">
    <source>
        <dbReference type="ARBA" id="ARBA00022679"/>
    </source>
</evidence>